<gene>
    <name evidence="1" type="ORF">dnm_067800</name>
</gene>
<evidence type="ECO:0000313" key="1">
    <source>
        <dbReference type="EMBL" id="QTA90719.1"/>
    </source>
</evidence>
<organism evidence="1 2">
    <name type="scientific">Desulfonema magnum</name>
    <dbReference type="NCBI Taxonomy" id="45655"/>
    <lineage>
        <taxon>Bacteria</taxon>
        <taxon>Pseudomonadati</taxon>
        <taxon>Thermodesulfobacteriota</taxon>
        <taxon>Desulfobacteria</taxon>
        <taxon>Desulfobacterales</taxon>
        <taxon>Desulfococcaceae</taxon>
        <taxon>Desulfonema</taxon>
    </lineage>
</organism>
<protein>
    <submittedName>
        <fullName evidence="1">Uncharacterized protein</fullName>
    </submittedName>
</protein>
<keyword evidence="2" id="KW-1185">Reference proteome</keyword>
<evidence type="ECO:0000313" key="2">
    <source>
        <dbReference type="Proteomes" id="UP000663722"/>
    </source>
</evidence>
<dbReference type="AlphaFoldDB" id="A0A975GR86"/>
<dbReference type="Proteomes" id="UP000663722">
    <property type="component" value="Chromosome"/>
</dbReference>
<name>A0A975GR86_9BACT</name>
<accession>A0A975GR86</accession>
<dbReference type="KEGG" id="dmm:dnm_067800"/>
<reference evidence="1" key="1">
    <citation type="journal article" date="2021" name="Microb. Physiol.">
        <title>Proteogenomic Insights into the Physiology of Marine, Sulfate-Reducing, Filamentous Desulfonema limicola and Desulfonema magnum.</title>
        <authorList>
            <person name="Schnaars V."/>
            <person name="Wohlbrand L."/>
            <person name="Scheve S."/>
            <person name="Hinrichs C."/>
            <person name="Reinhardt R."/>
            <person name="Rabus R."/>
        </authorList>
    </citation>
    <scope>NUCLEOTIDE SEQUENCE</scope>
    <source>
        <strain evidence="1">4be13</strain>
    </source>
</reference>
<sequence length="56" mass="6698">MQRFSRSKIFINPECKNFRSAEIISSWTYVFQNQILNYQGATPIKYRKTFGQMLIC</sequence>
<dbReference type="EMBL" id="CP061800">
    <property type="protein sequence ID" value="QTA90719.1"/>
    <property type="molecule type" value="Genomic_DNA"/>
</dbReference>
<proteinExistence type="predicted"/>